<feature type="signal peptide" evidence="8">
    <location>
        <begin position="1"/>
        <end position="22"/>
    </location>
</feature>
<gene>
    <name evidence="9" type="ORF">BN874_990038</name>
</gene>
<evidence type="ECO:0000256" key="5">
    <source>
        <dbReference type="ARBA" id="ARBA00022692"/>
    </source>
</evidence>
<dbReference type="PANTHER" id="PTHR30026:SF20">
    <property type="entry name" value="OUTER MEMBRANE PROTEIN TOLC"/>
    <property type="match status" value="1"/>
</dbReference>
<name>A0A7U7GG85_9GAMM</name>
<evidence type="ECO:0000256" key="8">
    <source>
        <dbReference type="SAM" id="SignalP"/>
    </source>
</evidence>
<evidence type="ECO:0000313" key="10">
    <source>
        <dbReference type="Proteomes" id="UP000019184"/>
    </source>
</evidence>
<keyword evidence="8" id="KW-0732">Signal</keyword>
<keyword evidence="6" id="KW-0472">Membrane</keyword>
<dbReference type="Gene3D" id="1.20.1600.10">
    <property type="entry name" value="Outer membrane efflux proteins (OEP)"/>
    <property type="match status" value="1"/>
</dbReference>
<evidence type="ECO:0000256" key="7">
    <source>
        <dbReference type="ARBA" id="ARBA00023237"/>
    </source>
</evidence>
<dbReference type="InterPro" id="IPR003423">
    <property type="entry name" value="OMP_efflux"/>
</dbReference>
<feature type="chain" id="PRO_5030727500" evidence="8">
    <location>
        <begin position="23"/>
        <end position="420"/>
    </location>
</feature>
<comment type="caution">
    <text evidence="9">The sequence shown here is derived from an EMBL/GenBank/DDBJ whole genome shotgun (WGS) entry which is preliminary data.</text>
</comment>
<comment type="subcellular location">
    <subcellularLocation>
        <location evidence="1">Cell outer membrane</location>
    </subcellularLocation>
</comment>
<dbReference type="GO" id="GO:0015562">
    <property type="term" value="F:efflux transmembrane transporter activity"/>
    <property type="evidence" value="ECO:0007669"/>
    <property type="project" value="InterPro"/>
</dbReference>
<accession>A0A7U7GG85</accession>
<dbReference type="AlphaFoldDB" id="A0A7U7GG85"/>
<dbReference type="OrthoDB" id="9791261at2"/>
<dbReference type="GO" id="GO:0015288">
    <property type="term" value="F:porin activity"/>
    <property type="evidence" value="ECO:0007669"/>
    <property type="project" value="TreeGrafter"/>
</dbReference>
<keyword evidence="5" id="KW-0812">Transmembrane</keyword>
<dbReference type="EMBL" id="CBTK010000319">
    <property type="protein sequence ID" value="CDH47826.1"/>
    <property type="molecule type" value="Genomic_DNA"/>
</dbReference>
<dbReference type="GO" id="GO:0009279">
    <property type="term" value="C:cell outer membrane"/>
    <property type="evidence" value="ECO:0007669"/>
    <property type="project" value="UniProtKB-SubCell"/>
</dbReference>
<dbReference type="SUPFAM" id="SSF56954">
    <property type="entry name" value="Outer membrane efflux proteins (OEP)"/>
    <property type="match status" value="1"/>
</dbReference>
<comment type="similarity">
    <text evidence="2">Belongs to the outer membrane factor (OMF) (TC 1.B.17) family.</text>
</comment>
<dbReference type="Pfam" id="PF02321">
    <property type="entry name" value="OEP"/>
    <property type="match status" value="2"/>
</dbReference>
<keyword evidence="4" id="KW-1134">Transmembrane beta strand</keyword>
<organism evidence="9 10">
    <name type="scientific">Candidatus Contendobacter odensis Run_B_J11</name>
    <dbReference type="NCBI Taxonomy" id="1400861"/>
    <lineage>
        <taxon>Bacteria</taxon>
        <taxon>Pseudomonadati</taxon>
        <taxon>Pseudomonadota</taxon>
        <taxon>Gammaproteobacteria</taxon>
        <taxon>Candidatus Competibacteraceae</taxon>
        <taxon>Candidatus Contendibacter</taxon>
    </lineage>
</organism>
<dbReference type="GO" id="GO:1990281">
    <property type="term" value="C:efflux pump complex"/>
    <property type="evidence" value="ECO:0007669"/>
    <property type="project" value="TreeGrafter"/>
</dbReference>
<dbReference type="PANTHER" id="PTHR30026">
    <property type="entry name" value="OUTER MEMBRANE PROTEIN TOLC"/>
    <property type="match status" value="1"/>
</dbReference>
<dbReference type="RefSeq" id="WP_034437116.1">
    <property type="nucleotide sequence ID" value="NZ_CBTK010000319.1"/>
</dbReference>
<proteinExistence type="inferred from homology"/>
<dbReference type="InterPro" id="IPR051906">
    <property type="entry name" value="TolC-like"/>
</dbReference>
<keyword evidence="7" id="KW-0998">Cell outer membrane</keyword>
<keyword evidence="3" id="KW-0813">Transport</keyword>
<dbReference type="Proteomes" id="UP000019184">
    <property type="component" value="Unassembled WGS sequence"/>
</dbReference>
<evidence type="ECO:0000256" key="4">
    <source>
        <dbReference type="ARBA" id="ARBA00022452"/>
    </source>
</evidence>
<sequence length="420" mass="46200">MHSLRKTGCALALLALPLGGYAAKPAADLPGATLPELLIWAEQHNPELTAMQHDVEAAEARVQPAGALPDPMFSVEWRDIPNDSDFTLAPARVGSMKYTVAQTLPLGGKLESKQRMAEAEVEKAHRQRSTLSAALRAKLITAFIQRYQAQQNEILLKEELMFLHEIERVAQIRHANGLTPQQDALKAQIEQTTIKADLIMAMTEQQQARAKLNALLSRPANAPLAEPKALPPMPKPAALADTADRAISANPELLTQAAAITAAQQNQRLVQANRYPDLTVSVSPIQVGNRLADWELMLSVNIPLQQTSRRSQEREAAEMLSAAQLRQDAIANQVQGDLQEQLAGLDSAREQEKLIRTSLLPQADLTFQAALASYQTGRVDFTTLLDAQRQMRRARFGQLKALLEQYLRLAEIERLVGAPL</sequence>
<evidence type="ECO:0000256" key="6">
    <source>
        <dbReference type="ARBA" id="ARBA00023136"/>
    </source>
</evidence>
<evidence type="ECO:0000256" key="1">
    <source>
        <dbReference type="ARBA" id="ARBA00004442"/>
    </source>
</evidence>
<reference evidence="9 10" key="1">
    <citation type="journal article" date="2014" name="ISME J.">
        <title>Candidatus Competibacter-lineage genomes retrieved from metagenomes reveal functional metabolic diversity.</title>
        <authorList>
            <person name="McIlroy S.J."/>
            <person name="Albertsen M."/>
            <person name="Andresen E.K."/>
            <person name="Saunders A.M."/>
            <person name="Kristiansen R."/>
            <person name="Stokholm-Bjerregaard M."/>
            <person name="Nielsen K.L."/>
            <person name="Nielsen P.H."/>
        </authorList>
    </citation>
    <scope>NUCLEOTIDE SEQUENCE [LARGE SCALE GENOMIC DNA]</scope>
    <source>
        <strain evidence="9 10">Run_B_J11</strain>
    </source>
</reference>
<evidence type="ECO:0000256" key="3">
    <source>
        <dbReference type="ARBA" id="ARBA00022448"/>
    </source>
</evidence>
<keyword evidence="10" id="KW-1185">Reference proteome</keyword>
<evidence type="ECO:0000313" key="9">
    <source>
        <dbReference type="EMBL" id="CDH47826.1"/>
    </source>
</evidence>
<protein>
    <submittedName>
        <fullName evidence="9">Outer membrane protein</fullName>
    </submittedName>
</protein>
<evidence type="ECO:0000256" key="2">
    <source>
        <dbReference type="ARBA" id="ARBA00007613"/>
    </source>
</evidence>